<dbReference type="SMART" id="SM00912">
    <property type="entry name" value="Haemagg_act"/>
    <property type="match status" value="1"/>
</dbReference>
<gene>
    <name evidence="3" type="ORF">HPMG_01992</name>
</gene>
<feature type="domain" description="Filamentous haemagglutinin FhaB/tRNA nuclease CdiA-like TPS" evidence="2">
    <location>
        <begin position="44"/>
        <end position="161"/>
    </location>
</feature>
<dbReference type="RefSeq" id="WP_005023669.1">
    <property type="nucleotide sequence ID" value="NZ_DS990467.1"/>
</dbReference>
<dbReference type="Gene3D" id="2.160.20.10">
    <property type="entry name" value="Single-stranded right-handed beta-helix, Pectin lyase-like"/>
    <property type="match status" value="1"/>
</dbReference>
<dbReference type="InterPro" id="IPR011050">
    <property type="entry name" value="Pectin_lyase_fold/virulence"/>
</dbReference>
<organism evidence="3 4">
    <name type="scientific">Helicobacter pullorum MIT 98-5489</name>
    <dbReference type="NCBI Taxonomy" id="537972"/>
    <lineage>
        <taxon>Bacteria</taxon>
        <taxon>Pseudomonadati</taxon>
        <taxon>Campylobacterota</taxon>
        <taxon>Epsilonproteobacteria</taxon>
        <taxon>Campylobacterales</taxon>
        <taxon>Helicobacteraceae</taxon>
        <taxon>Helicobacter</taxon>
    </lineage>
</organism>
<dbReference type="Pfam" id="PF05860">
    <property type="entry name" value="TPS"/>
    <property type="match status" value="1"/>
</dbReference>
<feature type="non-terminal residue" evidence="3">
    <location>
        <position position="1"/>
    </location>
</feature>
<dbReference type="NCBIfam" id="TIGR01901">
    <property type="entry name" value="adhes_NPXG"/>
    <property type="match status" value="1"/>
</dbReference>
<name>C5F2P1_9HELI</name>
<keyword evidence="4" id="KW-1185">Reference proteome</keyword>
<dbReference type="InterPro" id="IPR012334">
    <property type="entry name" value="Pectin_lyas_fold"/>
</dbReference>
<dbReference type="HOGENOM" id="CLU_732646_0_0_7"/>
<reference evidence="4" key="1">
    <citation type="journal article" date="2014" name="Genome Announc.">
        <title>Draft genome sequences of six enterohepatic helicobacter species isolated from humans and one from rhesus macaques.</title>
        <authorList>
            <person name="Shen Z."/>
            <person name="Sheh A."/>
            <person name="Young S.K."/>
            <person name="Abouelliel A."/>
            <person name="Ward D.V."/>
            <person name="Earl A.M."/>
            <person name="Fox J.G."/>
        </authorList>
    </citation>
    <scope>NUCLEOTIDE SEQUENCE [LARGE SCALE GENOMIC DNA]</scope>
    <source>
        <strain evidence="4">MIT 98-5489</strain>
    </source>
</reference>
<proteinExistence type="predicted"/>
<sequence>NTKNSKPQKLTKNPKKIQESQKDSKTISKIGISIIASVLLSQNLAALPAGGKFIHGSGSISIKNDNKNGNKMTITGNNKNHVIAWGGGFNINNGETVEFAKGGKAFLNLDYSNKASKILGNLNGNDNNIYLVNPSGVLIGKGVNVNANRFVASTTSLDKALQDFTNNASDDKNVANFSPVFSRNLQGNIVNMGNIKANYITLVGNEVRNLASQNENDINGTRGTFTPKDSNINSKVHLIGKKIFLDADGAVNMKNIEVTGFNPLDGNTNPDITVQMAMSTFASKKHNIDNWIQQTYTTNGIDRGNGSMYVHNIITIGVEEGWNNFANAWNSGLGITRQIEEFKLIGNLNFENKDFVSVGTAVNSGFNKIFNGNGYKMS</sequence>
<feature type="compositionally biased region" description="Polar residues" evidence="1">
    <location>
        <begin position="1"/>
        <end position="11"/>
    </location>
</feature>
<dbReference type="SUPFAM" id="SSF51126">
    <property type="entry name" value="Pectin lyase-like"/>
    <property type="match status" value="1"/>
</dbReference>
<evidence type="ECO:0000313" key="4">
    <source>
        <dbReference type="Proteomes" id="UP000003953"/>
    </source>
</evidence>
<evidence type="ECO:0000259" key="2">
    <source>
        <dbReference type="SMART" id="SM00912"/>
    </source>
</evidence>
<evidence type="ECO:0000313" key="3">
    <source>
        <dbReference type="EMBL" id="EEQ64535.1"/>
    </source>
</evidence>
<dbReference type="InterPro" id="IPR008638">
    <property type="entry name" value="FhaB/CdiA-like_TPS"/>
</dbReference>
<dbReference type="eggNOG" id="COG3210">
    <property type="taxonomic scope" value="Bacteria"/>
</dbReference>
<dbReference type="EMBL" id="DS990467">
    <property type="protein sequence ID" value="EEQ64535.1"/>
    <property type="molecule type" value="Genomic_DNA"/>
</dbReference>
<dbReference type="AlphaFoldDB" id="C5F2P1"/>
<protein>
    <submittedName>
        <fullName evidence="3">Filamentous hemeagglutinin family domain protein</fullName>
    </submittedName>
</protein>
<feature type="non-terminal residue" evidence="3">
    <location>
        <position position="378"/>
    </location>
</feature>
<accession>C5F2P1</accession>
<evidence type="ECO:0000256" key="1">
    <source>
        <dbReference type="SAM" id="MobiDB-lite"/>
    </source>
</evidence>
<feature type="region of interest" description="Disordered" evidence="1">
    <location>
        <begin position="1"/>
        <end position="22"/>
    </location>
</feature>
<dbReference type="Proteomes" id="UP000003953">
    <property type="component" value="Unassembled WGS sequence"/>
</dbReference>